<feature type="non-terminal residue" evidence="2">
    <location>
        <position position="277"/>
    </location>
</feature>
<protein>
    <submittedName>
        <fullName evidence="2">ABC transporter, permease protein 2 (Cluster 1, maltose/g3p/polyamine/iron)</fullName>
    </submittedName>
</protein>
<sequence>ERSRRGGPDARRQAPAAHGPRRPDALPARAHRLDDVQERAGRAHQPVRAVLLVLLRQPRHRLDRRPLRRLRAEQLPADGAEHPARRRAVDHGRLRLRPAAVPRACRRVLRGGRRAARAVLHLHDPAVLPAPEHGDARQPGRDQPGARQHAAVVRHLLHARLLLRAPGRARPGGPDGRRVGVADLPAHHAADDHVRAGVPHRLHVPAELEQLPRAAAVHAQRRVPPPHARPLPVRRRPHLRDRAAGGGGAHHGPAGGAAVRLPAAAGDRGLLGGRQGL</sequence>
<dbReference type="AlphaFoldDB" id="A0A6J4LQK6"/>
<feature type="compositionally biased region" description="Basic and acidic residues" evidence="1">
    <location>
        <begin position="1"/>
        <end position="12"/>
    </location>
</feature>
<feature type="compositionally biased region" description="Basic and acidic residues" evidence="1">
    <location>
        <begin position="31"/>
        <end position="41"/>
    </location>
</feature>
<proteinExistence type="predicted"/>
<gene>
    <name evidence="2" type="ORF">AVDCRST_MAG61-3371</name>
</gene>
<evidence type="ECO:0000256" key="1">
    <source>
        <dbReference type="SAM" id="MobiDB-lite"/>
    </source>
</evidence>
<feature type="region of interest" description="Disordered" evidence="1">
    <location>
        <begin position="219"/>
        <end position="257"/>
    </location>
</feature>
<feature type="compositionally biased region" description="Gly residues" evidence="1">
    <location>
        <begin position="244"/>
        <end position="255"/>
    </location>
</feature>
<feature type="region of interest" description="Disordered" evidence="1">
    <location>
        <begin position="1"/>
        <end position="41"/>
    </location>
</feature>
<evidence type="ECO:0000313" key="2">
    <source>
        <dbReference type="EMBL" id="CAA9339217.1"/>
    </source>
</evidence>
<dbReference type="EMBL" id="CADCTT010000407">
    <property type="protein sequence ID" value="CAA9339217.1"/>
    <property type="molecule type" value="Genomic_DNA"/>
</dbReference>
<organism evidence="2">
    <name type="scientific">uncultured Friedmanniella sp</name>
    <dbReference type="NCBI Taxonomy" id="335381"/>
    <lineage>
        <taxon>Bacteria</taxon>
        <taxon>Bacillati</taxon>
        <taxon>Actinomycetota</taxon>
        <taxon>Actinomycetes</taxon>
        <taxon>Propionibacteriales</taxon>
        <taxon>Nocardioidaceae</taxon>
        <taxon>Friedmanniella</taxon>
        <taxon>environmental samples</taxon>
    </lineage>
</organism>
<name>A0A6J4LQK6_9ACTN</name>
<accession>A0A6J4LQK6</accession>
<feature type="non-terminal residue" evidence="2">
    <location>
        <position position="1"/>
    </location>
</feature>
<reference evidence="2" key="1">
    <citation type="submission" date="2020-02" db="EMBL/GenBank/DDBJ databases">
        <authorList>
            <person name="Meier V. D."/>
        </authorList>
    </citation>
    <scope>NUCLEOTIDE SEQUENCE</scope>
    <source>
        <strain evidence="2">AVDCRST_MAG61</strain>
    </source>
</reference>
<feature type="region of interest" description="Disordered" evidence="1">
    <location>
        <begin position="127"/>
        <end position="148"/>
    </location>
</feature>